<evidence type="ECO:0000259" key="4">
    <source>
        <dbReference type="Pfam" id="PF05193"/>
    </source>
</evidence>
<dbReference type="EMBL" id="JBHSFW010000001">
    <property type="protein sequence ID" value="MFC4617392.1"/>
    <property type="molecule type" value="Genomic_DNA"/>
</dbReference>
<gene>
    <name evidence="5" type="ORF">ACFO4N_01455</name>
</gene>
<name>A0ABV9GGF8_9BACL</name>
<evidence type="ECO:0000259" key="3">
    <source>
        <dbReference type="Pfam" id="PF00675"/>
    </source>
</evidence>
<dbReference type="Gene3D" id="3.30.830.10">
    <property type="entry name" value="Metalloenzyme, LuxS/M16 peptidase-like"/>
    <property type="match status" value="2"/>
</dbReference>
<dbReference type="RefSeq" id="WP_376844437.1">
    <property type="nucleotide sequence ID" value="NZ_JBHSFW010000001.1"/>
</dbReference>
<comment type="similarity">
    <text evidence="1 2">Belongs to the peptidase M16 family.</text>
</comment>
<comment type="caution">
    <text evidence="5">The sequence shown here is derived from an EMBL/GenBank/DDBJ whole genome shotgun (WGS) entry which is preliminary data.</text>
</comment>
<evidence type="ECO:0000313" key="6">
    <source>
        <dbReference type="Proteomes" id="UP001596022"/>
    </source>
</evidence>
<dbReference type="PANTHER" id="PTHR11851:SF49">
    <property type="entry name" value="MITOCHONDRIAL-PROCESSING PEPTIDASE SUBUNIT ALPHA"/>
    <property type="match status" value="1"/>
</dbReference>
<dbReference type="Proteomes" id="UP001596022">
    <property type="component" value="Unassembled WGS sequence"/>
</dbReference>
<accession>A0ABV9GGF8</accession>
<protein>
    <submittedName>
        <fullName evidence="5">M16 family metallopeptidase</fullName>
    </submittedName>
</protein>
<evidence type="ECO:0000313" key="5">
    <source>
        <dbReference type="EMBL" id="MFC4617392.1"/>
    </source>
</evidence>
<dbReference type="InterPro" id="IPR011249">
    <property type="entry name" value="Metalloenz_LuxS/M16"/>
</dbReference>
<dbReference type="Pfam" id="PF05193">
    <property type="entry name" value="Peptidase_M16_C"/>
    <property type="match status" value="1"/>
</dbReference>
<dbReference type="InterPro" id="IPR050361">
    <property type="entry name" value="MPP/UQCRC_Complex"/>
</dbReference>
<proteinExistence type="inferred from homology"/>
<evidence type="ECO:0000256" key="2">
    <source>
        <dbReference type="RuleBase" id="RU004447"/>
    </source>
</evidence>
<dbReference type="SUPFAM" id="SSF63411">
    <property type="entry name" value="LuxS/MPP-like metallohydrolase"/>
    <property type="match status" value="2"/>
</dbReference>
<feature type="domain" description="Peptidase M16 N-terminal" evidence="3">
    <location>
        <begin position="12"/>
        <end position="159"/>
    </location>
</feature>
<feature type="domain" description="Peptidase M16 C-terminal" evidence="4">
    <location>
        <begin position="166"/>
        <end position="338"/>
    </location>
</feature>
<sequence length="413" mass="46353">MITKHTCSNGVRVLLEKIPSVRSVTIGIWIGTGSRYENEAINGISHFIEHMLFKGTGTRTARDIAEAFDRIGGQVNAFTSKEYTCLYARVLDTHAEYAINILADMLFHSAFDEAELQKEKQVVFEEIKMYEDTPDDRVHDLLSQASYGHHPLGYSILGTEACLETFQPEVLRDYMSHHYLPENIVVSVAGNVEASFIQTIEAIFSGYTALHSNDVYQKPDFHPGKIGKKKETEQAHICLGFNGYPVGHDNMYDLIVMNNILGGSMSSRLFQEVREERGLAYSIFSYHTAYKDSGLLTIYGGTGANQIEELFNIIFRTINDLMENGITEKELLNSKEQLKGSMMLSLESTSSRMSRNAKNELLLQKHRTLDEIIALIDHVTLEDVKGVAKEIFGFDYSCSVISPSGKLPSLVLH</sequence>
<dbReference type="PANTHER" id="PTHR11851">
    <property type="entry name" value="METALLOPROTEASE"/>
    <property type="match status" value="1"/>
</dbReference>
<organism evidence="5 6">
    <name type="scientific">Camelliibacillus cellulosilyticus</name>
    <dbReference type="NCBI Taxonomy" id="2174486"/>
    <lineage>
        <taxon>Bacteria</taxon>
        <taxon>Bacillati</taxon>
        <taxon>Bacillota</taxon>
        <taxon>Bacilli</taxon>
        <taxon>Bacillales</taxon>
        <taxon>Sporolactobacillaceae</taxon>
        <taxon>Camelliibacillus</taxon>
    </lineage>
</organism>
<evidence type="ECO:0000256" key="1">
    <source>
        <dbReference type="ARBA" id="ARBA00007261"/>
    </source>
</evidence>
<reference evidence="6" key="1">
    <citation type="journal article" date="2019" name="Int. J. Syst. Evol. Microbiol.">
        <title>The Global Catalogue of Microorganisms (GCM) 10K type strain sequencing project: providing services to taxonomists for standard genome sequencing and annotation.</title>
        <authorList>
            <consortium name="The Broad Institute Genomics Platform"/>
            <consortium name="The Broad Institute Genome Sequencing Center for Infectious Disease"/>
            <person name="Wu L."/>
            <person name="Ma J."/>
        </authorList>
    </citation>
    <scope>NUCLEOTIDE SEQUENCE [LARGE SCALE GENOMIC DNA]</scope>
    <source>
        <strain evidence="6">CGMCC 1.16306</strain>
    </source>
</reference>
<dbReference type="PROSITE" id="PS00143">
    <property type="entry name" value="INSULINASE"/>
    <property type="match status" value="1"/>
</dbReference>
<dbReference type="InterPro" id="IPR011765">
    <property type="entry name" value="Pept_M16_N"/>
</dbReference>
<dbReference type="Pfam" id="PF00675">
    <property type="entry name" value="Peptidase_M16"/>
    <property type="match status" value="1"/>
</dbReference>
<keyword evidence="6" id="KW-1185">Reference proteome</keyword>
<dbReference type="InterPro" id="IPR007863">
    <property type="entry name" value="Peptidase_M16_C"/>
</dbReference>
<dbReference type="InterPro" id="IPR001431">
    <property type="entry name" value="Pept_M16_Zn_BS"/>
</dbReference>